<keyword evidence="4 15" id="KW-0812">Transmembrane</keyword>
<dbReference type="Pfam" id="PF00041">
    <property type="entry name" value="fn3"/>
    <property type="match status" value="2"/>
</dbReference>
<accession>Q4RHM3</accession>
<keyword evidence="7" id="KW-0130">Cell adhesion</keyword>
<dbReference type="PANTHER" id="PTHR44170:SF15">
    <property type="entry name" value="NEURONAL CELL ADHESION MOLECULE"/>
    <property type="match status" value="1"/>
</dbReference>
<dbReference type="SUPFAM" id="SSF54928">
    <property type="entry name" value="RNA-binding domain, RBD"/>
    <property type="match status" value="1"/>
</dbReference>
<dbReference type="InterPro" id="IPR013098">
    <property type="entry name" value="Ig_I-set"/>
</dbReference>
<dbReference type="OrthoDB" id="6244967at2759"/>
<dbReference type="InterPro" id="IPR036179">
    <property type="entry name" value="Ig-like_dom_sf"/>
</dbReference>
<evidence type="ECO:0000256" key="6">
    <source>
        <dbReference type="ARBA" id="ARBA00022737"/>
    </source>
</evidence>
<dbReference type="Pfam" id="PF00076">
    <property type="entry name" value="RRM_1"/>
    <property type="match status" value="1"/>
</dbReference>
<feature type="domain" description="Ig-like" evidence="17">
    <location>
        <begin position="445"/>
        <end position="535"/>
    </location>
</feature>
<dbReference type="GO" id="GO:0005886">
    <property type="term" value="C:plasma membrane"/>
    <property type="evidence" value="ECO:0007669"/>
    <property type="project" value="UniProtKB-SubCell"/>
</dbReference>
<dbReference type="Gene3D" id="2.60.40.10">
    <property type="entry name" value="Immunoglobulins"/>
    <property type="match status" value="9"/>
</dbReference>
<dbReference type="GO" id="GO:0007411">
    <property type="term" value="P:axon guidance"/>
    <property type="evidence" value="ECO:0007669"/>
    <property type="project" value="TreeGrafter"/>
</dbReference>
<dbReference type="PROSITE" id="PS50102">
    <property type="entry name" value="RRM"/>
    <property type="match status" value="1"/>
</dbReference>
<keyword evidence="5" id="KW-0732">Signal</keyword>
<evidence type="ECO:0000256" key="7">
    <source>
        <dbReference type="ARBA" id="ARBA00022889"/>
    </source>
</evidence>
<feature type="domain" description="RRM" evidence="16">
    <location>
        <begin position="121"/>
        <end position="170"/>
    </location>
</feature>
<evidence type="ECO:0000313" key="19">
    <source>
        <dbReference type="EMBL" id="CAG12109.1"/>
    </source>
</evidence>
<feature type="region of interest" description="Disordered" evidence="14">
    <location>
        <begin position="1116"/>
        <end position="1145"/>
    </location>
</feature>
<dbReference type="FunFam" id="2.60.40.10:FF:000347">
    <property type="entry name" value="Neuronal cell adhesion molecule"/>
    <property type="match status" value="1"/>
</dbReference>
<evidence type="ECO:0000256" key="8">
    <source>
        <dbReference type="ARBA" id="ARBA00022989"/>
    </source>
</evidence>
<dbReference type="FunFam" id="2.60.40.10:FF:000100">
    <property type="entry name" value="Neuronal cell adhesion molecule a"/>
    <property type="match status" value="1"/>
</dbReference>
<dbReference type="SUPFAM" id="SSF49265">
    <property type="entry name" value="Fibronectin type III"/>
    <property type="match status" value="2"/>
</dbReference>
<comment type="caution">
    <text evidence="19">The sequence shown here is derived from an EMBL/GenBank/DDBJ whole genome shotgun (WGS) entry which is preliminary data.</text>
</comment>
<dbReference type="CDD" id="cd00063">
    <property type="entry name" value="FN3"/>
    <property type="match status" value="3"/>
</dbReference>
<dbReference type="SMART" id="SM00060">
    <property type="entry name" value="FN3"/>
    <property type="match status" value="3"/>
</dbReference>
<keyword evidence="10" id="KW-1015">Disulfide bond</keyword>
<evidence type="ECO:0000256" key="14">
    <source>
        <dbReference type="SAM" id="MobiDB-lite"/>
    </source>
</evidence>
<feature type="region of interest" description="Disordered" evidence="14">
    <location>
        <begin position="1187"/>
        <end position="1292"/>
    </location>
</feature>
<dbReference type="SUPFAM" id="SSF48726">
    <property type="entry name" value="Immunoglobulin"/>
    <property type="match status" value="6"/>
</dbReference>
<dbReference type="FunFam" id="2.60.40.10:FF:000078">
    <property type="entry name" value="Neuronal cell adhesion molecule"/>
    <property type="match status" value="1"/>
</dbReference>
<protein>
    <submittedName>
        <fullName evidence="19">(spotted green pufferfish) hypothetical protein</fullName>
    </submittedName>
</protein>
<dbReference type="FunFam" id="2.60.40.10:FF:000114">
    <property type="entry name" value="Neuronal cell adhesion molecule"/>
    <property type="match status" value="1"/>
</dbReference>
<evidence type="ECO:0000256" key="1">
    <source>
        <dbReference type="ARBA" id="ARBA00004251"/>
    </source>
</evidence>
<evidence type="ECO:0000256" key="5">
    <source>
        <dbReference type="ARBA" id="ARBA00022729"/>
    </source>
</evidence>
<keyword evidence="13" id="KW-0694">RNA-binding</keyword>
<feature type="compositionally biased region" description="Basic and acidic residues" evidence="14">
    <location>
        <begin position="1188"/>
        <end position="1208"/>
    </location>
</feature>
<dbReference type="SMART" id="SM00408">
    <property type="entry name" value="IGc2"/>
    <property type="match status" value="6"/>
</dbReference>
<evidence type="ECO:0000256" key="9">
    <source>
        <dbReference type="ARBA" id="ARBA00023136"/>
    </source>
</evidence>
<dbReference type="InterPro" id="IPR000504">
    <property type="entry name" value="RRM_dom"/>
</dbReference>
<dbReference type="SMART" id="SM00409">
    <property type="entry name" value="IG"/>
    <property type="match status" value="6"/>
</dbReference>
<keyword evidence="6" id="KW-0677">Repeat</keyword>
<proteinExistence type="inferred from homology"/>
<evidence type="ECO:0000256" key="4">
    <source>
        <dbReference type="ARBA" id="ARBA00022692"/>
    </source>
</evidence>
<dbReference type="PROSITE" id="PS50853">
    <property type="entry name" value="FN3"/>
    <property type="match status" value="3"/>
</dbReference>
<feature type="transmembrane region" description="Helical" evidence="15">
    <location>
        <begin position="1158"/>
        <end position="1179"/>
    </location>
</feature>
<dbReference type="InterPro" id="IPR003961">
    <property type="entry name" value="FN3_dom"/>
</dbReference>
<feature type="compositionally biased region" description="Basic and acidic residues" evidence="14">
    <location>
        <begin position="1266"/>
        <end position="1276"/>
    </location>
</feature>
<dbReference type="PROSITE" id="PS50835">
    <property type="entry name" value="IG_LIKE"/>
    <property type="match status" value="6"/>
</dbReference>
<dbReference type="KEGG" id="tng:GSTEN00034269G001"/>
<feature type="region of interest" description="Disordered" evidence="14">
    <location>
        <begin position="101"/>
        <end position="120"/>
    </location>
</feature>
<dbReference type="InterPro" id="IPR026966">
    <property type="entry name" value="Neurofascin/L1/NrCAM_C"/>
</dbReference>
<evidence type="ECO:0000259" key="16">
    <source>
        <dbReference type="PROSITE" id="PS50102"/>
    </source>
</evidence>
<dbReference type="GO" id="GO:0098632">
    <property type="term" value="F:cell-cell adhesion mediator activity"/>
    <property type="evidence" value="ECO:0007669"/>
    <property type="project" value="TreeGrafter"/>
</dbReference>
<evidence type="ECO:0000259" key="17">
    <source>
        <dbReference type="PROSITE" id="PS50835"/>
    </source>
</evidence>
<dbReference type="FunFam" id="2.60.40.10:FF:000038">
    <property type="entry name" value="Neuronal cell adhesion molecule"/>
    <property type="match status" value="1"/>
</dbReference>
<evidence type="ECO:0000256" key="2">
    <source>
        <dbReference type="ARBA" id="ARBA00008588"/>
    </source>
</evidence>
<dbReference type="InterPro" id="IPR012677">
    <property type="entry name" value="Nucleotide-bd_a/b_plait_sf"/>
</dbReference>
<feature type="domain" description="Ig-like" evidence="17">
    <location>
        <begin position="322"/>
        <end position="412"/>
    </location>
</feature>
<reference evidence="19" key="2">
    <citation type="submission" date="2004-02" db="EMBL/GenBank/DDBJ databases">
        <authorList>
            <consortium name="Genoscope"/>
            <consortium name="Whitehead Institute Centre for Genome Research"/>
        </authorList>
    </citation>
    <scope>NUCLEOTIDE SEQUENCE</scope>
</reference>
<feature type="compositionally biased region" description="Polar residues" evidence="14">
    <location>
        <begin position="1278"/>
        <end position="1292"/>
    </location>
</feature>
<dbReference type="InterPro" id="IPR013783">
    <property type="entry name" value="Ig-like_fold"/>
</dbReference>
<evidence type="ECO:0000256" key="12">
    <source>
        <dbReference type="ARBA" id="ARBA00023319"/>
    </source>
</evidence>
<feature type="domain" description="Ig-like" evidence="17">
    <location>
        <begin position="568"/>
        <end position="655"/>
    </location>
</feature>
<name>Q4RHM3_TETNG</name>
<keyword evidence="8 15" id="KW-1133">Transmembrane helix</keyword>
<keyword evidence="11" id="KW-0325">Glycoprotein</keyword>
<feature type="domain" description="Fibronectin type-III" evidence="18">
    <location>
        <begin position="815"/>
        <end position="915"/>
    </location>
</feature>
<evidence type="ECO:0000259" key="18">
    <source>
        <dbReference type="PROSITE" id="PS50853"/>
    </source>
</evidence>
<dbReference type="Pfam" id="PF13882">
    <property type="entry name" value="Bravo_FIGEY"/>
    <property type="match status" value="1"/>
</dbReference>
<gene>
    <name evidence="19" type="ORF">GSTENG00034269001</name>
</gene>
<dbReference type="GO" id="GO:0007420">
    <property type="term" value="P:brain development"/>
    <property type="evidence" value="ECO:0007669"/>
    <property type="project" value="TreeGrafter"/>
</dbReference>
<dbReference type="FunFam" id="2.60.40.10:FF:000238">
    <property type="entry name" value="Neuronal cell adhesion molecule"/>
    <property type="match status" value="1"/>
</dbReference>
<comment type="subcellular location">
    <subcellularLocation>
        <location evidence="1">Cell membrane</location>
        <topology evidence="1">Single-pass type I membrane protein</topology>
    </subcellularLocation>
</comment>
<dbReference type="Pfam" id="PF13927">
    <property type="entry name" value="Ig_3"/>
    <property type="match status" value="2"/>
</dbReference>
<evidence type="ECO:0000256" key="11">
    <source>
        <dbReference type="ARBA" id="ARBA00023180"/>
    </source>
</evidence>
<feature type="domain" description="Fibronectin type-III" evidence="18">
    <location>
        <begin position="917"/>
        <end position="1014"/>
    </location>
</feature>
<feature type="domain" description="Ig-like" evidence="17">
    <location>
        <begin position="224"/>
        <end position="316"/>
    </location>
</feature>
<reference evidence="19" key="1">
    <citation type="journal article" date="2004" name="Nature">
        <title>Genome duplication in the teleost fish Tetraodon nigroviridis reveals the early vertebrate proto-karyotype.</title>
        <authorList>
            <person name="Jaillon O."/>
            <person name="Aury J.-M."/>
            <person name="Brunet F."/>
            <person name="Petit J.-L."/>
            <person name="Stange-Thomann N."/>
            <person name="Mauceli E."/>
            <person name="Bouneau L."/>
            <person name="Fischer C."/>
            <person name="Ozouf-Costaz C."/>
            <person name="Bernot A."/>
            <person name="Nicaud S."/>
            <person name="Jaffe D."/>
            <person name="Fisher S."/>
            <person name="Lutfalla G."/>
            <person name="Dossat C."/>
            <person name="Segurens B."/>
            <person name="Dasilva C."/>
            <person name="Salanoubat M."/>
            <person name="Levy M."/>
            <person name="Boudet N."/>
            <person name="Castellano S."/>
            <person name="Anthouard V."/>
            <person name="Jubin C."/>
            <person name="Castelli V."/>
            <person name="Katinka M."/>
            <person name="Vacherie B."/>
            <person name="Biemont C."/>
            <person name="Skalli Z."/>
            <person name="Cattolico L."/>
            <person name="Poulain J."/>
            <person name="De Berardinis V."/>
            <person name="Cruaud C."/>
            <person name="Duprat S."/>
            <person name="Brottier P."/>
            <person name="Coutanceau J.-P."/>
            <person name="Gouzy J."/>
            <person name="Parra G."/>
            <person name="Lardier G."/>
            <person name="Chapple C."/>
            <person name="McKernan K.J."/>
            <person name="McEwan P."/>
            <person name="Bosak S."/>
            <person name="Kellis M."/>
            <person name="Volff J.-N."/>
            <person name="Guigo R."/>
            <person name="Zody M.C."/>
            <person name="Mesirov J."/>
            <person name="Lindblad-Toh K."/>
            <person name="Birren B."/>
            <person name="Nusbaum C."/>
            <person name="Kahn D."/>
            <person name="Robinson-Rechavi M."/>
            <person name="Laudet V."/>
            <person name="Schachter V."/>
            <person name="Quetier F."/>
            <person name="Saurin W."/>
            <person name="Scarpelli C."/>
            <person name="Wincker P."/>
            <person name="Lander E.S."/>
            <person name="Weissenbach J."/>
            <person name="Roest Crollius H."/>
        </authorList>
    </citation>
    <scope>NUCLEOTIDE SEQUENCE [LARGE SCALE GENOMIC DNA]</scope>
</reference>
<dbReference type="InterPro" id="IPR007110">
    <property type="entry name" value="Ig-like_dom"/>
</dbReference>
<keyword evidence="9 15" id="KW-0472">Membrane</keyword>
<dbReference type="GO" id="GO:0030424">
    <property type="term" value="C:axon"/>
    <property type="evidence" value="ECO:0007669"/>
    <property type="project" value="TreeGrafter"/>
</dbReference>
<evidence type="ECO:0000256" key="10">
    <source>
        <dbReference type="ARBA" id="ARBA00023157"/>
    </source>
</evidence>
<sequence>MDREKEIDTTAGHLGGAIGVPTAVRGMKRGDPEPDTQAAAALTDLVGAECKRPRIDGAVSVDVGQNNEPLNHVFHGCPSHCQNGMSDGEFNPGTMFAAGSQSATDVGAGSNGGTPTATSNSQFGKILDVEIIFNERGSKGFGFVTFENSTDAEKAREKLHGTQVEGRKIEEWMTDVKFESPSDDKQWLRLNITGFRMAAVQSDATILEISPSLLSDVTAVPQPPTITLQSPKDYIFDPRENIVIHCEAKGKPHPSFSWTRNGTHFDVEKDSKVLMKPGSGTLVIDISGEKAEAYEGTYQCTAQNDHGTAVSNKIVIRQSRSPLWSKERNEAVVVQKGVSLVLQCRPPAGLPPPVIFWMDNNFHRLPLDKRVSQALNGDLYFSNVLPEDSRPDYICYARFPHTQTIQQKQPISVTVLDIERVNETVAAFYNITDFPPDNPEGDHQPKFMYPLGSTSTKMVLRGETLELECIAEGLPTPDISWQKDGGELPSGRVSIQTYQKTLKISDVVETDAGEYRCTATNRLGTAHHIIQVTVKGRRPFWRQVVEESPLRVGLQCRYSTFHPLTAAPFWISAPRNLILAPNETGILTCRVGGDPKPKITWFINGVSMENAPEDHRRSVDGDTVILSNVQSGSSAVYQCNASNEFGYLMANAFVNVLAEAPRILTPPNQVYQVITNNPALLHCASFGSPIPVITWFKDVQTSVKSGDPYVIHENGTLEIHVAQLVNSGKYTCIATNNLGIKENHVFLEVKAGAFLSTSEPTRILKQPEYKVVQRGMSAAFECKVKHDPTLIPTMTWLKDSGELPDDERFVVDADTLTIMDVTDRDKGTYTCFMNTSLDHDSASAVLTVVEFLVQYEDLLHQPGVWTNLTEVAGTSTTAQLSLSPHVYYSFRVLAMNHLGYSDPSQPSNQYRTNPAAPDQNPADVKGLGTEPGNLVISWTPLTGFQSNGPGLEYRVQWRQMNMDEDWSTRNVANGSQFVVSGTPTYASYQIRVQAINDYGSGPEPETVIGYSGEDFPGRPSFLNIINPSLDSLTLEWGPPLQHNGRLVGYTLKYQPVNSTHELEPPKVRTFLANETTFTLDNLNSSMLYKFYLSAKTIKGSGPAITDEAFTVMETIQTQPPGKGPTEPPLPTSPITQSPPPLSHKAVPSRQVDIATQGWFIGLMCAIALLILVLLIVCFIKRNKGGKYPVKEKEDAHQDPEIQPMKEDDGTFGEYSDMEDHKPLKGSRTPSNGTVRRDESYDSLVDYGEGGDGQFNEDGSFIGQYSGKKERDTHEGNESSEAPSPVNAMNSFV</sequence>
<keyword evidence="3" id="KW-1003">Cell membrane</keyword>
<dbReference type="EMBL" id="CAAE01015045">
    <property type="protein sequence ID" value="CAG12109.1"/>
    <property type="molecule type" value="Genomic_DNA"/>
</dbReference>
<dbReference type="InterPro" id="IPR003598">
    <property type="entry name" value="Ig_sub2"/>
</dbReference>
<feature type="compositionally biased region" description="Pro residues" evidence="14">
    <location>
        <begin position="1121"/>
        <end position="1141"/>
    </location>
</feature>
<dbReference type="Pfam" id="PF07679">
    <property type="entry name" value="I-set"/>
    <property type="match status" value="3"/>
</dbReference>
<evidence type="ECO:0000256" key="15">
    <source>
        <dbReference type="SAM" id="Phobius"/>
    </source>
</evidence>
<dbReference type="InterPro" id="IPR003599">
    <property type="entry name" value="Ig_sub"/>
</dbReference>
<dbReference type="InterPro" id="IPR035979">
    <property type="entry name" value="RBD_domain_sf"/>
</dbReference>
<keyword evidence="12" id="KW-0393">Immunoglobulin domain</keyword>
<dbReference type="FunFam" id="2.60.40.10:FF:000005">
    <property type="entry name" value="Neuronal cell adhesion molecule"/>
    <property type="match status" value="1"/>
</dbReference>
<dbReference type="InterPro" id="IPR036116">
    <property type="entry name" value="FN3_sf"/>
</dbReference>
<dbReference type="Gene3D" id="3.30.70.330">
    <property type="match status" value="1"/>
</dbReference>
<feature type="domain" description="Fibronectin type-III" evidence="18">
    <location>
        <begin position="1018"/>
        <end position="1114"/>
    </location>
</feature>
<feature type="domain" description="Ig-like" evidence="17">
    <location>
        <begin position="760"/>
        <end position="847"/>
    </location>
</feature>
<feature type="domain" description="Ig-like" evidence="17">
    <location>
        <begin position="661"/>
        <end position="748"/>
    </location>
</feature>
<dbReference type="PANTHER" id="PTHR44170">
    <property type="entry name" value="PROTEIN SIDEKICK"/>
    <property type="match status" value="1"/>
</dbReference>
<organism evidence="19">
    <name type="scientific">Tetraodon nigroviridis</name>
    <name type="common">Spotted green pufferfish</name>
    <name type="synonym">Chelonodon nigroviridis</name>
    <dbReference type="NCBI Taxonomy" id="99883"/>
    <lineage>
        <taxon>Eukaryota</taxon>
        <taxon>Metazoa</taxon>
        <taxon>Chordata</taxon>
        <taxon>Craniata</taxon>
        <taxon>Vertebrata</taxon>
        <taxon>Euteleostomi</taxon>
        <taxon>Actinopterygii</taxon>
        <taxon>Neopterygii</taxon>
        <taxon>Teleostei</taxon>
        <taxon>Neoteleostei</taxon>
        <taxon>Acanthomorphata</taxon>
        <taxon>Eupercaria</taxon>
        <taxon>Tetraodontiformes</taxon>
        <taxon>Tetradontoidea</taxon>
        <taxon>Tetraodontidae</taxon>
        <taxon>Tetraodon</taxon>
    </lineage>
</organism>
<evidence type="ECO:0000256" key="13">
    <source>
        <dbReference type="PROSITE-ProRule" id="PRU00176"/>
    </source>
</evidence>
<comment type="similarity">
    <text evidence="2">Belongs to the immunoglobulin superfamily. L1/neurofascin/NgCAM family.</text>
</comment>
<dbReference type="GO" id="GO:0003723">
    <property type="term" value="F:RNA binding"/>
    <property type="evidence" value="ECO:0007669"/>
    <property type="project" value="UniProtKB-UniRule"/>
</dbReference>
<evidence type="ECO:0000256" key="3">
    <source>
        <dbReference type="ARBA" id="ARBA00022475"/>
    </source>
</evidence>